<gene>
    <name evidence="2" type="ORF">SAMN04489812_2064</name>
</gene>
<evidence type="ECO:0000256" key="1">
    <source>
        <dbReference type="SAM" id="Phobius"/>
    </source>
</evidence>
<dbReference type="RefSeq" id="WP_091523955.1">
    <property type="nucleotide sequence ID" value="NZ_LT629772.1"/>
</dbReference>
<accession>A0A1H1SLY3</accession>
<evidence type="ECO:0000313" key="2">
    <source>
        <dbReference type="EMBL" id="SDS48985.1"/>
    </source>
</evidence>
<keyword evidence="1" id="KW-1133">Transmembrane helix</keyword>
<feature type="transmembrane region" description="Helical" evidence="1">
    <location>
        <begin position="68"/>
        <end position="87"/>
    </location>
</feature>
<feature type="transmembrane region" description="Helical" evidence="1">
    <location>
        <begin position="99"/>
        <end position="118"/>
    </location>
</feature>
<proteinExistence type="predicted"/>
<protein>
    <recommendedName>
        <fullName evidence="4">DUF3995 domain-containing protein</fullName>
    </recommendedName>
</protein>
<keyword evidence="1" id="KW-0472">Membrane</keyword>
<organism evidence="2 3">
    <name type="scientific">Microlunatus soli</name>
    <dbReference type="NCBI Taxonomy" id="630515"/>
    <lineage>
        <taxon>Bacteria</taxon>
        <taxon>Bacillati</taxon>
        <taxon>Actinomycetota</taxon>
        <taxon>Actinomycetes</taxon>
        <taxon>Propionibacteriales</taxon>
        <taxon>Propionibacteriaceae</taxon>
        <taxon>Microlunatus</taxon>
    </lineage>
</organism>
<keyword evidence="3" id="KW-1185">Reference proteome</keyword>
<reference evidence="2 3" key="1">
    <citation type="submission" date="2016-10" db="EMBL/GenBank/DDBJ databases">
        <authorList>
            <person name="de Groot N.N."/>
        </authorList>
    </citation>
    <scope>NUCLEOTIDE SEQUENCE [LARGE SCALE GENOMIC DNA]</scope>
    <source>
        <strain evidence="2 3">DSM 21800</strain>
    </source>
</reference>
<sequence>MNFSPIRIIAAGWALVFAALHVIWAAGVPIGLGATPPMRGWFLAYDVAVAAGCLIGVAVALWGRRWMLIVVGAVPLVRGLIGIGLLVQQLITGSYSADPTLWVEPWFVLGGVLFMIAARRPSMPLIAADRR</sequence>
<dbReference type="OrthoDB" id="2881403at2"/>
<feature type="transmembrane region" description="Helical" evidence="1">
    <location>
        <begin position="41"/>
        <end position="61"/>
    </location>
</feature>
<evidence type="ECO:0008006" key="4">
    <source>
        <dbReference type="Google" id="ProtNLM"/>
    </source>
</evidence>
<dbReference type="EMBL" id="LT629772">
    <property type="protein sequence ID" value="SDS48985.1"/>
    <property type="molecule type" value="Genomic_DNA"/>
</dbReference>
<dbReference type="AlphaFoldDB" id="A0A1H1SLY3"/>
<dbReference type="Proteomes" id="UP000199103">
    <property type="component" value="Chromosome I"/>
</dbReference>
<name>A0A1H1SLY3_9ACTN</name>
<keyword evidence="1" id="KW-0812">Transmembrane</keyword>
<evidence type="ECO:0000313" key="3">
    <source>
        <dbReference type="Proteomes" id="UP000199103"/>
    </source>
</evidence>